<dbReference type="InterPro" id="IPR056789">
    <property type="entry name" value="LRR_R13L1-DRL21"/>
</dbReference>
<gene>
    <name evidence="2" type="ORF">NE237_015454</name>
</gene>
<name>A0A9Q0KDV7_9MAGN</name>
<dbReference type="InterPro" id="IPR032675">
    <property type="entry name" value="LRR_dom_sf"/>
</dbReference>
<organism evidence="2 3">
    <name type="scientific">Protea cynaroides</name>
    <dbReference type="NCBI Taxonomy" id="273540"/>
    <lineage>
        <taxon>Eukaryota</taxon>
        <taxon>Viridiplantae</taxon>
        <taxon>Streptophyta</taxon>
        <taxon>Embryophyta</taxon>
        <taxon>Tracheophyta</taxon>
        <taxon>Spermatophyta</taxon>
        <taxon>Magnoliopsida</taxon>
        <taxon>Proteales</taxon>
        <taxon>Proteaceae</taxon>
        <taxon>Protea</taxon>
    </lineage>
</organism>
<dbReference type="PANTHER" id="PTHR47186">
    <property type="entry name" value="LEUCINE-RICH REPEAT-CONTAINING PROTEIN 57"/>
    <property type="match status" value="1"/>
</dbReference>
<dbReference type="Pfam" id="PF25019">
    <property type="entry name" value="LRR_R13L1-DRL21"/>
    <property type="match status" value="1"/>
</dbReference>
<reference evidence="2" key="1">
    <citation type="journal article" date="2023" name="Plant J.">
        <title>The genome of the king protea, Protea cynaroides.</title>
        <authorList>
            <person name="Chang J."/>
            <person name="Duong T.A."/>
            <person name="Schoeman C."/>
            <person name="Ma X."/>
            <person name="Roodt D."/>
            <person name="Barker N."/>
            <person name="Li Z."/>
            <person name="Van de Peer Y."/>
            <person name="Mizrachi E."/>
        </authorList>
    </citation>
    <scope>NUCLEOTIDE SEQUENCE</scope>
    <source>
        <tissue evidence="2">Young leaves</tissue>
    </source>
</reference>
<sequence length="231" mass="26216">MVSIRHIEFAVSMFIEMPVEIGRLSNLQTLTGFIVSKDEGCSIKELKCLNLRGELNICDLEKECDGKMDDDVLEGLKPPDPNLKRFLIENFGGAKCPTWMASDLSTYKNLIEFKLVNCHILAYVPTLGDLPFLRFFEFSELEKVKCLGQEFYYRSNSSTIGGGGATSSSSRMTTTVAFLSLKKLRLYDMPNLVEWFEVLLSFRSLVKLMVDRCPELKIKPNQFPSLQSLKL</sequence>
<feature type="domain" description="R13L1/DRL21-like LRR repeat region" evidence="1">
    <location>
        <begin position="63"/>
        <end position="140"/>
    </location>
</feature>
<proteinExistence type="predicted"/>
<evidence type="ECO:0000313" key="3">
    <source>
        <dbReference type="Proteomes" id="UP001141806"/>
    </source>
</evidence>
<evidence type="ECO:0000259" key="1">
    <source>
        <dbReference type="Pfam" id="PF25019"/>
    </source>
</evidence>
<dbReference type="AlphaFoldDB" id="A0A9Q0KDV7"/>
<dbReference type="EMBL" id="JAMYWD010000006">
    <property type="protein sequence ID" value="KAJ4968753.1"/>
    <property type="molecule type" value="Genomic_DNA"/>
</dbReference>
<protein>
    <recommendedName>
        <fullName evidence="1">R13L1/DRL21-like LRR repeat region domain-containing protein</fullName>
    </recommendedName>
</protein>
<keyword evidence="3" id="KW-1185">Reference proteome</keyword>
<dbReference type="PANTHER" id="PTHR47186:SF3">
    <property type="entry name" value="OS09G0267800 PROTEIN"/>
    <property type="match status" value="1"/>
</dbReference>
<accession>A0A9Q0KDV7</accession>
<dbReference type="OrthoDB" id="773208at2759"/>
<dbReference type="SUPFAM" id="SSF52058">
    <property type="entry name" value="L domain-like"/>
    <property type="match status" value="1"/>
</dbReference>
<dbReference type="Proteomes" id="UP001141806">
    <property type="component" value="Unassembled WGS sequence"/>
</dbReference>
<comment type="caution">
    <text evidence="2">The sequence shown here is derived from an EMBL/GenBank/DDBJ whole genome shotgun (WGS) entry which is preliminary data.</text>
</comment>
<evidence type="ECO:0000313" key="2">
    <source>
        <dbReference type="EMBL" id="KAJ4968753.1"/>
    </source>
</evidence>
<dbReference type="Gene3D" id="3.80.10.10">
    <property type="entry name" value="Ribonuclease Inhibitor"/>
    <property type="match status" value="1"/>
</dbReference>